<keyword evidence="1" id="KW-1133">Transmembrane helix</keyword>
<reference evidence="2" key="1">
    <citation type="journal article" date="2011" name="PLoS Biol.">
        <title>Gene gain and loss during evolution of obligate parasitism in the white rust pathogen of Arabidopsis thaliana.</title>
        <authorList>
            <person name="Kemen E."/>
            <person name="Gardiner A."/>
            <person name="Schultz-Larsen T."/>
            <person name="Kemen A.C."/>
            <person name="Balmuth A.L."/>
            <person name="Robert-Seilaniantz A."/>
            <person name="Bailey K."/>
            <person name="Holub E."/>
            <person name="Studholme D.J."/>
            <person name="Maclean D."/>
            <person name="Jones J.D."/>
        </authorList>
    </citation>
    <scope>NUCLEOTIDE SEQUENCE</scope>
</reference>
<accession>F0WXU5</accession>
<proteinExistence type="predicted"/>
<keyword evidence="1" id="KW-0812">Transmembrane</keyword>
<dbReference type="EMBL" id="FR824409">
    <property type="protein sequence ID" value="CCA26293.1"/>
    <property type="molecule type" value="Genomic_DNA"/>
</dbReference>
<protein>
    <submittedName>
        <fullName evidence="2">AlNc14C364G11032 protein</fullName>
    </submittedName>
</protein>
<sequence length="90" mass="10241">MDLRQRRAGNSTDELKDHVDVSLGPAIYAGERYGKLSERLKRRGKVDTTSRTNQILWIQLLGFVIALAVVLSIVISMHYQSFLRKQPISN</sequence>
<gene>
    <name evidence="2" type="primary">AlNc14C364G11032</name>
    <name evidence="2" type="ORF">ALNC14_124370</name>
</gene>
<name>F0WXU5_9STRA</name>
<keyword evidence="1" id="KW-0472">Membrane</keyword>
<organism evidence="2">
    <name type="scientific">Albugo laibachii Nc14</name>
    <dbReference type="NCBI Taxonomy" id="890382"/>
    <lineage>
        <taxon>Eukaryota</taxon>
        <taxon>Sar</taxon>
        <taxon>Stramenopiles</taxon>
        <taxon>Oomycota</taxon>
        <taxon>Peronosporomycetes</taxon>
        <taxon>Albuginales</taxon>
        <taxon>Albuginaceae</taxon>
        <taxon>Albugo</taxon>
    </lineage>
</organism>
<feature type="transmembrane region" description="Helical" evidence="1">
    <location>
        <begin position="55"/>
        <end position="75"/>
    </location>
</feature>
<dbReference type="AlphaFoldDB" id="F0WXU5"/>
<evidence type="ECO:0000256" key="1">
    <source>
        <dbReference type="SAM" id="Phobius"/>
    </source>
</evidence>
<evidence type="ECO:0000313" key="2">
    <source>
        <dbReference type="EMBL" id="CCA26293.1"/>
    </source>
</evidence>
<reference evidence="2" key="2">
    <citation type="submission" date="2011-02" db="EMBL/GenBank/DDBJ databases">
        <authorList>
            <person name="MacLean D."/>
        </authorList>
    </citation>
    <scope>NUCLEOTIDE SEQUENCE</scope>
</reference>
<dbReference type="HOGENOM" id="CLU_2404353_0_0_1"/>